<evidence type="ECO:0000313" key="12">
    <source>
        <dbReference type="Proteomes" id="UP000501107"/>
    </source>
</evidence>
<feature type="domain" description="YknX-like C-terminal permuted SH3-like" evidence="7">
    <location>
        <begin position="302"/>
        <end position="367"/>
    </location>
</feature>
<feature type="signal peptide" evidence="5">
    <location>
        <begin position="1"/>
        <end position="26"/>
    </location>
</feature>
<dbReference type="Proteomes" id="UP000031876">
    <property type="component" value="Chromosome"/>
</dbReference>
<comment type="similarity">
    <text evidence="2">Belongs to the membrane fusion protein (MFP) (TC 8.A.1) family.</text>
</comment>
<dbReference type="InterPro" id="IPR058639">
    <property type="entry name" value="BSH_YknX-like"/>
</dbReference>
<sequence length="368" mass="39835">MKKKNKVLITSVVAIGIVAGSYFAFAGGGGSEVAMAYSGYKVTEKQIENAQKFGGEVIPNGIETISFDPTKGTYELAVKKGDEVKKGQLLFKYNDPAAKQGVTEAEMQKKIAQKEVTLFQKQIDAAKQKLQKDKNAGLPAEALKASEIEVQQLESQLEMKKFEVEKSDEMIKAAKERVNTLSVTSPADGVIDDIVKIADEKTGMSGITLRHAGPFKVKGQLSEYELASMKVGQEVTVSSKTVAGKTWTGKVTEIGSTPLKSMDENKTVSNYQFTVTLDNSEELQNGFHVYVTSKSGEATGTIVPKSSIVKKGDKNVVFVIKDGKAKEQAVTVEFETDSEAKVSGVKKGEQIISKPEKDLKDGMEVVVE</sequence>
<dbReference type="Gene3D" id="2.40.50.100">
    <property type="match status" value="1"/>
</dbReference>
<reference evidence="9 11" key="1">
    <citation type="journal article" date="2015" name="Genome Announc.">
        <title>Complete genome sequences for 35 biothreat assay-relevant bacillus species.</title>
        <authorList>
            <person name="Johnson S.L."/>
            <person name="Daligault H.E."/>
            <person name="Davenport K.W."/>
            <person name="Jaissle J."/>
            <person name="Frey K.G."/>
            <person name="Ladner J.T."/>
            <person name="Broomall S.M."/>
            <person name="Bishop-Lilly K.A."/>
            <person name="Bruce D.C."/>
            <person name="Gibbons H.S."/>
            <person name="Coyne S.R."/>
            <person name="Lo C.C."/>
            <person name="Meincke L."/>
            <person name="Munk A.C."/>
            <person name="Koroleva G.I."/>
            <person name="Rosenzweig C.N."/>
            <person name="Palacios G.F."/>
            <person name="Redden C.L."/>
            <person name="Minogue T.D."/>
            <person name="Chain P.S."/>
        </authorList>
    </citation>
    <scope>NUCLEOTIDE SEQUENCE [LARGE SCALE GENOMIC DNA]</scope>
    <source>
        <strain evidence="9 11">HD1011</strain>
    </source>
</reference>
<dbReference type="GO" id="GO:0030313">
    <property type="term" value="C:cell envelope"/>
    <property type="evidence" value="ECO:0007669"/>
    <property type="project" value="UniProtKB-SubCell"/>
</dbReference>
<dbReference type="NCBIfam" id="TIGR01730">
    <property type="entry name" value="RND_mfp"/>
    <property type="match status" value="1"/>
</dbReference>
<evidence type="ECO:0000259" key="7">
    <source>
        <dbReference type="Pfam" id="PF25989"/>
    </source>
</evidence>
<evidence type="ECO:0000259" key="6">
    <source>
        <dbReference type="Pfam" id="PF25984"/>
    </source>
</evidence>
<evidence type="ECO:0000256" key="5">
    <source>
        <dbReference type="SAM" id="SignalP"/>
    </source>
</evidence>
<evidence type="ECO:0000256" key="3">
    <source>
        <dbReference type="ARBA" id="ARBA00023054"/>
    </source>
</evidence>
<evidence type="ECO:0000256" key="1">
    <source>
        <dbReference type="ARBA" id="ARBA00004196"/>
    </source>
</evidence>
<dbReference type="InterPro" id="IPR058636">
    <property type="entry name" value="Beta-barrel_YknX"/>
</dbReference>
<proteinExistence type="inferred from homology"/>
<organism evidence="10 12">
    <name type="scientific">Bacillus thuringiensis</name>
    <dbReference type="NCBI Taxonomy" id="1428"/>
    <lineage>
        <taxon>Bacteria</taxon>
        <taxon>Bacillati</taxon>
        <taxon>Bacillota</taxon>
        <taxon>Bacilli</taxon>
        <taxon>Bacillales</taxon>
        <taxon>Bacillaceae</taxon>
        <taxon>Bacillus</taxon>
        <taxon>Bacillus cereus group</taxon>
    </lineage>
</organism>
<protein>
    <submittedName>
        <fullName evidence="10">Efflux RND transporter periplasmic adaptor subunit</fullName>
    </submittedName>
    <submittedName>
        <fullName evidence="9">Efflux transporter, RND family, MFP subunit</fullName>
    </submittedName>
</protein>
<feature type="chain" id="PRO_5030004494" evidence="5">
    <location>
        <begin position="27"/>
        <end position="368"/>
    </location>
</feature>
<gene>
    <name evidence="9" type="ORF">BF38_2055</name>
    <name evidence="10" type="ORF">FOC89_17940</name>
</gene>
<dbReference type="KEGG" id="btw:BF38_2055"/>
<dbReference type="Proteomes" id="UP000501107">
    <property type="component" value="Chromosome"/>
</dbReference>
<dbReference type="AlphaFoldDB" id="A0A0B5X236"/>
<dbReference type="Gene3D" id="2.40.420.20">
    <property type="match status" value="1"/>
</dbReference>
<feature type="domain" description="YknX-like beta-barrel" evidence="8">
    <location>
        <begin position="215"/>
        <end position="291"/>
    </location>
</feature>
<dbReference type="EMBL" id="CP009335">
    <property type="protein sequence ID" value="AJG77261.1"/>
    <property type="molecule type" value="Genomic_DNA"/>
</dbReference>
<dbReference type="Pfam" id="PF25984">
    <property type="entry name" value="BSH_YknX"/>
    <property type="match status" value="1"/>
</dbReference>
<feature type="domain" description="YknX-like barrel-sandwich hybrid" evidence="6">
    <location>
        <begin position="63"/>
        <end position="194"/>
    </location>
</feature>
<evidence type="ECO:0000256" key="4">
    <source>
        <dbReference type="SAM" id="Coils"/>
    </source>
</evidence>
<dbReference type="GO" id="GO:0022857">
    <property type="term" value="F:transmembrane transporter activity"/>
    <property type="evidence" value="ECO:0007669"/>
    <property type="project" value="InterPro"/>
</dbReference>
<dbReference type="PANTHER" id="PTHR32347:SF14">
    <property type="entry name" value="EFFLUX SYSTEM COMPONENT YKNX-RELATED"/>
    <property type="match status" value="1"/>
</dbReference>
<dbReference type="RefSeq" id="WP_000728843.1">
    <property type="nucleotide sequence ID" value="NZ_CP009335.1"/>
</dbReference>
<dbReference type="EMBL" id="CP053980">
    <property type="protein sequence ID" value="QKH25722.1"/>
    <property type="molecule type" value="Genomic_DNA"/>
</dbReference>
<dbReference type="PANTHER" id="PTHR32347">
    <property type="entry name" value="EFFLUX SYSTEM COMPONENT YKNX-RELATED"/>
    <property type="match status" value="1"/>
</dbReference>
<dbReference type="InterPro" id="IPR006143">
    <property type="entry name" value="RND_pump_MFP"/>
</dbReference>
<evidence type="ECO:0000313" key="11">
    <source>
        <dbReference type="Proteomes" id="UP000031876"/>
    </source>
</evidence>
<dbReference type="Pfam" id="PF25989">
    <property type="entry name" value="YknX_C"/>
    <property type="match status" value="1"/>
</dbReference>
<evidence type="ECO:0000259" key="8">
    <source>
        <dbReference type="Pfam" id="PF25990"/>
    </source>
</evidence>
<evidence type="ECO:0000313" key="9">
    <source>
        <dbReference type="EMBL" id="AJG77261.1"/>
    </source>
</evidence>
<dbReference type="Pfam" id="PF25990">
    <property type="entry name" value="Beta-barrel_YknX"/>
    <property type="match status" value="1"/>
</dbReference>
<dbReference type="InterPro" id="IPR058637">
    <property type="entry name" value="YknX-like_C"/>
</dbReference>
<keyword evidence="5" id="KW-0732">Signal</keyword>
<feature type="coiled-coil region" evidence="4">
    <location>
        <begin position="109"/>
        <end position="163"/>
    </location>
</feature>
<evidence type="ECO:0000256" key="2">
    <source>
        <dbReference type="ARBA" id="ARBA00009477"/>
    </source>
</evidence>
<name>A0A0B5X236_BACTU</name>
<accession>A0A0B5X236</accession>
<reference evidence="10 12" key="2">
    <citation type="submission" date="2020-05" db="EMBL/GenBank/DDBJ databases">
        <title>FDA dAtabase for Regulatory Grade micrObial Sequences (FDA-ARGOS): Supporting development and validation of Infectious Disease Dx tests.</title>
        <authorList>
            <person name="Nelson B."/>
            <person name="Plummer A."/>
            <person name="Tallon L."/>
            <person name="Sadzewicz L."/>
            <person name="Zhao X."/>
            <person name="Vavikolanu K."/>
            <person name="Mehta A."/>
            <person name="Aluvathingal J."/>
            <person name="Nadendla S."/>
            <person name="Myers T."/>
            <person name="Yan Y."/>
            <person name="Sichtig H."/>
        </authorList>
    </citation>
    <scope>NUCLEOTIDE SEQUENCE [LARGE SCALE GENOMIC DNA]</scope>
    <source>
        <strain evidence="10 12">FDAARGOS_795</strain>
    </source>
</reference>
<evidence type="ECO:0000313" key="10">
    <source>
        <dbReference type="EMBL" id="QKH25722.1"/>
    </source>
</evidence>
<dbReference type="GO" id="GO:0016020">
    <property type="term" value="C:membrane"/>
    <property type="evidence" value="ECO:0007669"/>
    <property type="project" value="InterPro"/>
</dbReference>
<dbReference type="Gene3D" id="1.10.287.470">
    <property type="entry name" value="Helix hairpin bin"/>
    <property type="match status" value="1"/>
</dbReference>
<comment type="subcellular location">
    <subcellularLocation>
        <location evidence="1">Cell envelope</location>
    </subcellularLocation>
</comment>
<keyword evidence="3 4" id="KW-0175">Coiled coil</keyword>
<dbReference type="InterPro" id="IPR050465">
    <property type="entry name" value="UPF0194_transport"/>
</dbReference>